<feature type="coiled-coil region" evidence="1">
    <location>
        <begin position="437"/>
        <end position="471"/>
    </location>
</feature>
<feature type="compositionally biased region" description="Polar residues" evidence="2">
    <location>
        <begin position="1"/>
        <end position="17"/>
    </location>
</feature>
<evidence type="ECO:0000256" key="1">
    <source>
        <dbReference type="SAM" id="Coils"/>
    </source>
</evidence>
<dbReference type="Pfam" id="PF00239">
    <property type="entry name" value="Resolvase"/>
    <property type="match status" value="1"/>
</dbReference>
<keyword evidence="1" id="KW-0175">Coiled coil</keyword>
<evidence type="ECO:0000313" key="5">
    <source>
        <dbReference type="EMBL" id="TQM65219.1"/>
    </source>
</evidence>
<dbReference type="InterPro" id="IPR038109">
    <property type="entry name" value="DNA_bind_recomb_sf"/>
</dbReference>
<sequence>MQMGSFMSSSNNDNATPEDTPETVENSHDSNDLGLDSSSQQSVNGDMTMPTHTQARIPTQAADPFSALTEAFTPKRAVSYVRVSTREQAERGGREEGFSIPAQRDANKKKATSMGAMIVKEFVERGVSGTSTNRPALQEMLRYLEDERNAIDMVIVHKLDRLARNRADDVSLNARFDEQGIRLVSTSENIDQTPGGMLLHGIMSSIAEFYSKNLSNEVKKGMGEKVRSGGSVGRAPMGYLNVTLINEGREVRTVEVDPKRAPLVTWAFEQYATGEYSVRSLTTELIKRGLTTAQTNRFPERPVETRQVHQILTNPYYLGVVLYKGAQFPGNHTPLVTPQLFESVQQILKAKINGERNRDHPHYLKSTLFCGQCGFRMIVQISKSRSGEEYPYYSCLGRHSKRNNCDLRSINMQHAEDLIQRLYDQLALKPTHSQNLREALHDELKNMTKDVDEQRESLSSQKLDIERKQRKLLEAHYNDAIPIDMLREEQKRLDTELNTVTRHLDNLKTDVEETQRLIDMALELAEQSAEAYRSAPEQIRRLFNQIFFEKIEVYMDQFDEHQVRAVLAPPFKEIYSSARIASAISASGHDVAKQENPAISGGEVPYSQSFSLALVSNKSTMVGLTGFEPATP</sequence>
<name>A0A543I3P7_9MICO</name>
<feature type="region of interest" description="Disordered" evidence="2">
    <location>
        <begin position="1"/>
        <end position="50"/>
    </location>
</feature>
<dbReference type="Pfam" id="PF07508">
    <property type="entry name" value="Recombinase"/>
    <property type="match status" value="1"/>
</dbReference>
<dbReference type="PANTHER" id="PTHR30461:SF23">
    <property type="entry name" value="DNA RECOMBINASE-RELATED"/>
    <property type="match status" value="1"/>
</dbReference>
<dbReference type="PANTHER" id="PTHR30461">
    <property type="entry name" value="DNA-INVERTASE FROM LAMBDOID PROPHAGE"/>
    <property type="match status" value="1"/>
</dbReference>
<organism evidence="5 6">
    <name type="scientific">Klugiella xanthotipulae</name>
    <dbReference type="NCBI Taxonomy" id="244735"/>
    <lineage>
        <taxon>Bacteria</taxon>
        <taxon>Bacillati</taxon>
        <taxon>Actinomycetota</taxon>
        <taxon>Actinomycetes</taxon>
        <taxon>Micrococcales</taxon>
        <taxon>Microbacteriaceae</taxon>
        <taxon>Klugiella</taxon>
    </lineage>
</organism>
<proteinExistence type="predicted"/>
<dbReference type="SMART" id="SM00857">
    <property type="entry name" value="Resolvase"/>
    <property type="match status" value="1"/>
</dbReference>
<dbReference type="Gene3D" id="3.40.50.1390">
    <property type="entry name" value="Resolvase, N-terminal catalytic domain"/>
    <property type="match status" value="1"/>
</dbReference>
<keyword evidence="6" id="KW-1185">Reference proteome</keyword>
<dbReference type="Proteomes" id="UP000318331">
    <property type="component" value="Unassembled WGS sequence"/>
</dbReference>
<evidence type="ECO:0000256" key="2">
    <source>
        <dbReference type="SAM" id="MobiDB-lite"/>
    </source>
</evidence>
<dbReference type="GO" id="GO:0000150">
    <property type="term" value="F:DNA strand exchange activity"/>
    <property type="evidence" value="ECO:0007669"/>
    <property type="project" value="InterPro"/>
</dbReference>
<dbReference type="InterPro" id="IPR006119">
    <property type="entry name" value="Resolv_N"/>
</dbReference>
<dbReference type="CDD" id="cd00338">
    <property type="entry name" value="Ser_Recombinase"/>
    <property type="match status" value="1"/>
</dbReference>
<evidence type="ECO:0000259" key="4">
    <source>
        <dbReference type="PROSITE" id="PS51737"/>
    </source>
</evidence>
<feature type="domain" description="Recombinase" evidence="4">
    <location>
        <begin position="236"/>
        <end position="354"/>
    </location>
</feature>
<feature type="coiled-coil region" evidence="1">
    <location>
        <begin position="497"/>
        <end position="524"/>
    </location>
</feature>
<dbReference type="PROSITE" id="PS51737">
    <property type="entry name" value="RECOMBINASE_DNA_BIND"/>
    <property type="match status" value="1"/>
</dbReference>
<dbReference type="AlphaFoldDB" id="A0A543I3P7"/>
<evidence type="ECO:0000313" key="6">
    <source>
        <dbReference type="Proteomes" id="UP000318331"/>
    </source>
</evidence>
<dbReference type="InterPro" id="IPR050639">
    <property type="entry name" value="SSR_resolvase"/>
</dbReference>
<accession>A0A543I3P7</accession>
<dbReference type="Pfam" id="PF13408">
    <property type="entry name" value="Zn_ribbon_recom"/>
    <property type="match status" value="1"/>
</dbReference>
<feature type="domain" description="Resolvase/invertase-type recombinase catalytic" evidence="3">
    <location>
        <begin position="76"/>
        <end position="229"/>
    </location>
</feature>
<dbReference type="EMBL" id="VFPN01000001">
    <property type="protein sequence ID" value="TQM65219.1"/>
    <property type="molecule type" value="Genomic_DNA"/>
</dbReference>
<dbReference type="InterPro" id="IPR036162">
    <property type="entry name" value="Resolvase-like_N_sf"/>
</dbReference>
<protein>
    <submittedName>
        <fullName evidence="5">Recombinase-like zinc beta ribbon protein</fullName>
    </submittedName>
</protein>
<dbReference type="GO" id="GO:0003677">
    <property type="term" value="F:DNA binding"/>
    <property type="evidence" value="ECO:0007669"/>
    <property type="project" value="InterPro"/>
</dbReference>
<dbReference type="PROSITE" id="PS51736">
    <property type="entry name" value="RECOMBINASES_3"/>
    <property type="match status" value="1"/>
</dbReference>
<evidence type="ECO:0000259" key="3">
    <source>
        <dbReference type="PROSITE" id="PS51736"/>
    </source>
</evidence>
<dbReference type="OrthoDB" id="3217513at2"/>
<comment type="caution">
    <text evidence="5">The sequence shown here is derived from an EMBL/GenBank/DDBJ whole genome shotgun (WGS) entry which is preliminary data.</text>
</comment>
<dbReference type="SUPFAM" id="SSF53041">
    <property type="entry name" value="Resolvase-like"/>
    <property type="match status" value="1"/>
</dbReference>
<dbReference type="InterPro" id="IPR011109">
    <property type="entry name" value="DNA_bind_recombinase_dom"/>
</dbReference>
<dbReference type="InterPro" id="IPR025827">
    <property type="entry name" value="Zn_ribbon_recom_dom"/>
</dbReference>
<dbReference type="Gene3D" id="3.90.1750.20">
    <property type="entry name" value="Putative Large Serine Recombinase, Chain B, Domain 2"/>
    <property type="match status" value="1"/>
</dbReference>
<gene>
    <name evidence="5" type="ORF">FB466_0009</name>
</gene>
<reference evidence="5 6" key="1">
    <citation type="submission" date="2019-06" db="EMBL/GenBank/DDBJ databases">
        <title>Sequencing the genomes of 1000 actinobacteria strains.</title>
        <authorList>
            <person name="Klenk H.-P."/>
        </authorList>
    </citation>
    <scope>NUCLEOTIDE SEQUENCE [LARGE SCALE GENOMIC DNA]</scope>
    <source>
        <strain evidence="5 6">DSM 18031</strain>
    </source>
</reference>
<feature type="compositionally biased region" description="Polar residues" evidence="2">
    <location>
        <begin position="36"/>
        <end position="50"/>
    </location>
</feature>